<dbReference type="PANTHER" id="PTHR15712">
    <property type="entry name" value="ARMADILLO REPEAT CONTAINING PROTEIN"/>
    <property type="match status" value="1"/>
</dbReference>
<dbReference type="InterPro" id="IPR051303">
    <property type="entry name" value="Armcx_regulator"/>
</dbReference>
<dbReference type="GO" id="GO:0031966">
    <property type="term" value="C:mitochondrial membrane"/>
    <property type="evidence" value="ECO:0007669"/>
    <property type="project" value="UniProtKB-SubCell"/>
</dbReference>
<keyword evidence="5" id="KW-0735">Signal-anchor</keyword>
<reference evidence="13" key="1">
    <citation type="submission" date="2011-08" db="EMBL/GenBank/DDBJ databases">
        <authorList>
            <person name="Rombauts S."/>
        </authorList>
    </citation>
    <scope>NUCLEOTIDE SEQUENCE</scope>
    <source>
        <strain evidence="13">London</strain>
    </source>
</reference>
<dbReference type="PROSITE" id="PS50176">
    <property type="entry name" value="ARM_REPEAT"/>
    <property type="match status" value="1"/>
</dbReference>
<dbReference type="InterPro" id="IPR016024">
    <property type="entry name" value="ARM-type_fold"/>
</dbReference>
<dbReference type="STRING" id="32264.T1L1Q2"/>
<sequence length="452" mass="49993">MDLHDNAKKVVVCSALFAGFAYFSLSVLRNVFSNHKKTSSTDKNNRKASQSVQTEVTVPVKEDRRWCKLSPEMWGPWAKTIQDRIKELNLKAAASGVVLRQGRVPSITANVSSLSSHNTPRHSPRTRSPTRLANQNNLSQSVDNLSKDVNYLPNGSVVDGNSIPTIIPPNETEMANYKKILDTLFGQKNPNLSQQEASVLGMLLMCDDDELLVKTLSVIADCAVFTPNINIICDSGCLVMLLHLLNTNSDPSVVAAATQAIGNLATGERAQELMKPFIIPLMKKLKTSSHLQLTWSLLALANLAHKESNHTDFLDHLNELIALVEKGCSRVQLQALKILVNLSCNQNSIVYILAAKCPGNFHSLLEPTTDEEILIRLCSFICNLVEAVFRRNIRHQNLPTINKVASPETLYTGIFGVQSIEILKEKLTSLARYPNENVTSSVHRIQKKLIAL</sequence>
<comment type="subcellular location">
    <subcellularLocation>
        <location evidence="1">Membrane</location>
        <topology evidence="1">Single-pass membrane protein</topology>
    </subcellularLocation>
    <subcellularLocation>
        <location evidence="2">Mitochondrion membrane</location>
    </subcellularLocation>
</comment>
<dbReference type="OMA" id="HWQCNDL"/>
<feature type="domain" description="Armadillo repeat-containing" evidence="11">
    <location>
        <begin position="198"/>
        <end position="395"/>
    </location>
</feature>
<dbReference type="SUPFAM" id="SSF48371">
    <property type="entry name" value="ARM repeat"/>
    <property type="match status" value="1"/>
</dbReference>
<dbReference type="InterPro" id="IPR006911">
    <property type="entry name" value="ARM-rpt_dom"/>
</dbReference>
<evidence type="ECO:0000256" key="3">
    <source>
        <dbReference type="ARBA" id="ARBA00010553"/>
    </source>
</evidence>
<feature type="compositionally biased region" description="Polar residues" evidence="10">
    <location>
        <begin position="109"/>
        <end position="118"/>
    </location>
</feature>
<keyword evidence="6" id="KW-1133">Transmembrane helix</keyword>
<dbReference type="HOGENOM" id="CLU_687503_0_0_1"/>
<dbReference type="PANTHER" id="PTHR15712:SF23">
    <property type="entry name" value="ARMADILLO REPEAT CONTAINING 10"/>
    <property type="match status" value="1"/>
</dbReference>
<evidence type="ECO:0000313" key="12">
    <source>
        <dbReference type="EnsemblMetazoa" id="tetur32g00440.1"/>
    </source>
</evidence>
<dbReference type="InterPro" id="IPR011989">
    <property type="entry name" value="ARM-like"/>
</dbReference>
<keyword evidence="7" id="KW-0496">Mitochondrion</keyword>
<evidence type="ECO:0000256" key="7">
    <source>
        <dbReference type="ARBA" id="ARBA00023128"/>
    </source>
</evidence>
<evidence type="ECO:0000256" key="8">
    <source>
        <dbReference type="ARBA" id="ARBA00023136"/>
    </source>
</evidence>
<feature type="region of interest" description="Disordered" evidence="10">
    <location>
        <begin position="36"/>
        <end position="55"/>
    </location>
</feature>
<evidence type="ECO:0000256" key="5">
    <source>
        <dbReference type="ARBA" id="ARBA00022968"/>
    </source>
</evidence>
<evidence type="ECO:0000256" key="10">
    <source>
        <dbReference type="SAM" id="MobiDB-lite"/>
    </source>
</evidence>
<proteinExistence type="inferred from homology"/>
<dbReference type="EMBL" id="CAEY01000920">
    <property type="status" value="NOT_ANNOTATED_CDS"/>
    <property type="molecule type" value="Genomic_DNA"/>
</dbReference>
<keyword evidence="4" id="KW-0812">Transmembrane</keyword>
<dbReference type="SMART" id="SM00185">
    <property type="entry name" value="ARM"/>
    <property type="match status" value="1"/>
</dbReference>
<accession>T1L1Q2</accession>
<dbReference type="Gene3D" id="1.25.10.10">
    <property type="entry name" value="Leucine-rich Repeat Variant"/>
    <property type="match status" value="1"/>
</dbReference>
<gene>
    <name evidence="12" type="primary">107369545</name>
</gene>
<evidence type="ECO:0000256" key="2">
    <source>
        <dbReference type="ARBA" id="ARBA00004325"/>
    </source>
</evidence>
<dbReference type="Pfam" id="PF04826">
    <property type="entry name" value="Arm_2"/>
    <property type="match status" value="1"/>
</dbReference>
<dbReference type="Proteomes" id="UP000015104">
    <property type="component" value="Unassembled WGS sequence"/>
</dbReference>
<evidence type="ECO:0000259" key="11">
    <source>
        <dbReference type="Pfam" id="PF04826"/>
    </source>
</evidence>
<evidence type="ECO:0000256" key="1">
    <source>
        <dbReference type="ARBA" id="ARBA00004167"/>
    </source>
</evidence>
<evidence type="ECO:0000313" key="13">
    <source>
        <dbReference type="Proteomes" id="UP000015104"/>
    </source>
</evidence>
<evidence type="ECO:0000256" key="4">
    <source>
        <dbReference type="ARBA" id="ARBA00022692"/>
    </source>
</evidence>
<dbReference type="AlphaFoldDB" id="T1L1Q2"/>
<dbReference type="KEGG" id="tut:107369545"/>
<reference evidence="12" key="2">
    <citation type="submission" date="2015-06" db="UniProtKB">
        <authorList>
            <consortium name="EnsemblMetazoa"/>
        </authorList>
    </citation>
    <scope>IDENTIFICATION</scope>
</reference>
<dbReference type="InterPro" id="IPR000225">
    <property type="entry name" value="Armadillo"/>
</dbReference>
<protein>
    <recommendedName>
        <fullName evidence="11">Armadillo repeat-containing domain-containing protein</fullName>
    </recommendedName>
</protein>
<comment type="similarity">
    <text evidence="3">Belongs to the eutherian X-chromosome-specific Armcx family.</text>
</comment>
<keyword evidence="8" id="KW-0472">Membrane</keyword>
<evidence type="ECO:0000256" key="6">
    <source>
        <dbReference type="ARBA" id="ARBA00022989"/>
    </source>
</evidence>
<keyword evidence="13" id="KW-1185">Reference proteome</keyword>
<dbReference type="EnsemblMetazoa" id="tetur32g00440.1">
    <property type="protein sequence ID" value="tetur32g00440.1"/>
    <property type="gene ID" value="tetur32g00440"/>
</dbReference>
<dbReference type="OrthoDB" id="10017790at2759"/>
<feature type="region of interest" description="Disordered" evidence="10">
    <location>
        <begin position="109"/>
        <end position="136"/>
    </location>
</feature>
<evidence type="ECO:0000256" key="9">
    <source>
        <dbReference type="PROSITE-ProRule" id="PRU00259"/>
    </source>
</evidence>
<name>T1L1Q2_TETUR</name>
<feature type="repeat" description="ARM" evidence="9">
    <location>
        <begin position="236"/>
        <end position="274"/>
    </location>
</feature>
<organism evidence="12 13">
    <name type="scientific">Tetranychus urticae</name>
    <name type="common">Two-spotted spider mite</name>
    <dbReference type="NCBI Taxonomy" id="32264"/>
    <lineage>
        <taxon>Eukaryota</taxon>
        <taxon>Metazoa</taxon>
        <taxon>Ecdysozoa</taxon>
        <taxon>Arthropoda</taxon>
        <taxon>Chelicerata</taxon>
        <taxon>Arachnida</taxon>
        <taxon>Acari</taxon>
        <taxon>Acariformes</taxon>
        <taxon>Trombidiformes</taxon>
        <taxon>Prostigmata</taxon>
        <taxon>Eleutherengona</taxon>
        <taxon>Raphignathae</taxon>
        <taxon>Tetranychoidea</taxon>
        <taxon>Tetranychidae</taxon>
        <taxon>Tetranychus</taxon>
    </lineage>
</organism>